<dbReference type="PANTHER" id="PTHR10342:SF273">
    <property type="entry name" value="RE14504P"/>
    <property type="match status" value="1"/>
</dbReference>
<dbReference type="VEuPathDB" id="VectorBase:LOC119167274"/>
<dbReference type="AlphaFoldDB" id="A0A9J6EVX0"/>
<accession>A0A9J6EVX0</accession>
<dbReference type="InterPro" id="IPR017850">
    <property type="entry name" value="Alkaline_phosphatase_core_sf"/>
</dbReference>
<dbReference type="Pfam" id="PF00884">
    <property type="entry name" value="Sulfatase"/>
    <property type="match status" value="1"/>
</dbReference>
<reference evidence="8" key="2">
    <citation type="submission" date="2021-09" db="EMBL/GenBank/DDBJ databases">
        <authorList>
            <person name="Jia N."/>
            <person name="Wang J."/>
            <person name="Shi W."/>
            <person name="Du L."/>
            <person name="Sun Y."/>
            <person name="Zhan W."/>
            <person name="Jiang J."/>
            <person name="Wang Q."/>
            <person name="Zhang B."/>
            <person name="Ji P."/>
            <person name="Sakyi L.B."/>
            <person name="Cui X."/>
            <person name="Yuan T."/>
            <person name="Jiang B."/>
            <person name="Yang W."/>
            <person name="Lam T.T.-Y."/>
            <person name="Chang Q."/>
            <person name="Ding S."/>
            <person name="Wang X."/>
            <person name="Zhu J."/>
            <person name="Ruan X."/>
            <person name="Zhao L."/>
            <person name="Wei J."/>
            <person name="Que T."/>
            <person name="Du C."/>
            <person name="Cheng J."/>
            <person name="Dai P."/>
            <person name="Han X."/>
            <person name="Huang E."/>
            <person name="Gao Y."/>
            <person name="Liu J."/>
            <person name="Shao H."/>
            <person name="Ye R."/>
            <person name="Li L."/>
            <person name="Wei W."/>
            <person name="Wang X."/>
            <person name="Wang C."/>
            <person name="Huo Q."/>
            <person name="Li W."/>
            <person name="Guo W."/>
            <person name="Chen H."/>
            <person name="Chen S."/>
            <person name="Zhou L."/>
            <person name="Zhou L."/>
            <person name="Ni X."/>
            <person name="Tian J."/>
            <person name="Zhou Y."/>
            <person name="Sheng Y."/>
            <person name="Liu T."/>
            <person name="Pan Y."/>
            <person name="Xia L."/>
            <person name="Li J."/>
            <person name="Zhao F."/>
            <person name="Cao W."/>
        </authorList>
    </citation>
    <scope>NUCLEOTIDE SEQUENCE</scope>
    <source>
        <strain evidence="8">Rmic-2018</strain>
        <tissue evidence="8">Larvae</tissue>
    </source>
</reference>
<gene>
    <name evidence="8" type="ORF">HPB51_002803</name>
</gene>
<dbReference type="InterPro" id="IPR000917">
    <property type="entry name" value="Sulfatase_N"/>
</dbReference>
<name>A0A9J6EVX0_RHIMP</name>
<keyword evidence="6" id="KW-0325">Glycoprotein</keyword>
<sequence>MSRWRVCIILVSSHILYIDEKVEAVKEVASVTCVALLIYGVYVLINAHQTTKKPHIIFILADDLGWADVSFHGSSQIPTPNIDALAADGVVLNNYYTHPICTASRAALMTGLYATRLGLQHIPIQPGQPFGLDLKYTLLPQHLKSLGYETHLIGKWHIGCYDPEHTPTRRGFDTFFGLYYGHADYYTHMLHSSEGAVISGLDFWNYTEPAWEANGLYSTDLYADKAVQLIGNIDKSKPQFIFLSHQAVHSGNDDNRLQAPAKNVEKFPYIGEKNRTIYAGMLDSLDIAVGRTIRALSEAGMLEDSVVVFSSDNGGASEGHLSSRGINWPLRGQKSSPWEGGSKVAAFVWSPLLQKRRRVSNRLMHITDWLPTLYGMAGGVVQQLGNIDGHDMWESLSEDALSPRSDFVYNIDPLWGYSAIRKDNFKIVVGPLPEQRTAIPGGERPQHDLNELAEQSYSVHRFSRRLLGLSPELLTASPVTNMAAPSTSANLPPAQMTHAYQVTFETPRVPEVFRGEPYEDVEDWLDQFERTAVVNRWSVQEKLGRAYFAMENSART</sequence>
<dbReference type="PANTHER" id="PTHR10342">
    <property type="entry name" value="ARYLSULFATASE"/>
    <property type="match status" value="1"/>
</dbReference>
<keyword evidence="5" id="KW-0106">Calcium</keyword>
<evidence type="ECO:0000256" key="2">
    <source>
        <dbReference type="ARBA" id="ARBA00008779"/>
    </source>
</evidence>
<dbReference type="Gene3D" id="3.30.1120.10">
    <property type="match status" value="1"/>
</dbReference>
<organism evidence="8 9">
    <name type="scientific">Rhipicephalus microplus</name>
    <name type="common">Cattle tick</name>
    <name type="synonym">Boophilus microplus</name>
    <dbReference type="NCBI Taxonomy" id="6941"/>
    <lineage>
        <taxon>Eukaryota</taxon>
        <taxon>Metazoa</taxon>
        <taxon>Ecdysozoa</taxon>
        <taxon>Arthropoda</taxon>
        <taxon>Chelicerata</taxon>
        <taxon>Arachnida</taxon>
        <taxon>Acari</taxon>
        <taxon>Parasitiformes</taxon>
        <taxon>Ixodida</taxon>
        <taxon>Ixodoidea</taxon>
        <taxon>Ixodidae</taxon>
        <taxon>Rhipicephalinae</taxon>
        <taxon>Rhipicephalus</taxon>
        <taxon>Boophilus</taxon>
    </lineage>
</organism>
<reference evidence="8" key="1">
    <citation type="journal article" date="2020" name="Cell">
        <title>Large-Scale Comparative Analyses of Tick Genomes Elucidate Their Genetic Diversity and Vector Capacities.</title>
        <authorList>
            <consortium name="Tick Genome and Microbiome Consortium (TIGMIC)"/>
            <person name="Jia N."/>
            <person name="Wang J."/>
            <person name="Shi W."/>
            <person name="Du L."/>
            <person name="Sun Y."/>
            <person name="Zhan W."/>
            <person name="Jiang J.F."/>
            <person name="Wang Q."/>
            <person name="Zhang B."/>
            <person name="Ji P."/>
            <person name="Bell-Sakyi L."/>
            <person name="Cui X.M."/>
            <person name="Yuan T.T."/>
            <person name="Jiang B.G."/>
            <person name="Yang W.F."/>
            <person name="Lam T.T."/>
            <person name="Chang Q.C."/>
            <person name="Ding S.J."/>
            <person name="Wang X.J."/>
            <person name="Zhu J.G."/>
            <person name="Ruan X.D."/>
            <person name="Zhao L."/>
            <person name="Wei J.T."/>
            <person name="Ye R.Z."/>
            <person name="Que T.C."/>
            <person name="Du C.H."/>
            <person name="Zhou Y.H."/>
            <person name="Cheng J.X."/>
            <person name="Dai P.F."/>
            <person name="Guo W.B."/>
            <person name="Han X.H."/>
            <person name="Huang E.J."/>
            <person name="Li L.F."/>
            <person name="Wei W."/>
            <person name="Gao Y.C."/>
            <person name="Liu J.Z."/>
            <person name="Shao H.Z."/>
            <person name="Wang X."/>
            <person name="Wang C.C."/>
            <person name="Yang T.C."/>
            <person name="Huo Q.B."/>
            <person name="Li W."/>
            <person name="Chen H.Y."/>
            <person name="Chen S.E."/>
            <person name="Zhou L.G."/>
            <person name="Ni X.B."/>
            <person name="Tian J.H."/>
            <person name="Sheng Y."/>
            <person name="Liu T."/>
            <person name="Pan Y.S."/>
            <person name="Xia L.Y."/>
            <person name="Li J."/>
            <person name="Zhao F."/>
            <person name="Cao W.C."/>
        </authorList>
    </citation>
    <scope>NUCLEOTIDE SEQUENCE</scope>
    <source>
        <strain evidence="8">Rmic-2018</strain>
    </source>
</reference>
<dbReference type="GO" id="GO:0046872">
    <property type="term" value="F:metal ion binding"/>
    <property type="evidence" value="ECO:0007669"/>
    <property type="project" value="UniProtKB-KW"/>
</dbReference>
<keyword evidence="9" id="KW-1185">Reference proteome</keyword>
<feature type="domain" description="Sulfatase N-terminal" evidence="7">
    <location>
        <begin position="54"/>
        <end position="378"/>
    </location>
</feature>
<comment type="cofactor">
    <cofactor evidence="1">
        <name>Ca(2+)</name>
        <dbReference type="ChEBI" id="CHEBI:29108"/>
    </cofactor>
</comment>
<dbReference type="SUPFAM" id="SSF53649">
    <property type="entry name" value="Alkaline phosphatase-like"/>
    <property type="match status" value="1"/>
</dbReference>
<evidence type="ECO:0000256" key="5">
    <source>
        <dbReference type="ARBA" id="ARBA00022837"/>
    </source>
</evidence>
<dbReference type="InterPro" id="IPR024607">
    <property type="entry name" value="Sulfatase_CS"/>
</dbReference>
<dbReference type="Proteomes" id="UP000821866">
    <property type="component" value="Chromosome 1"/>
</dbReference>
<evidence type="ECO:0000313" key="8">
    <source>
        <dbReference type="EMBL" id="KAH8038659.1"/>
    </source>
</evidence>
<evidence type="ECO:0000256" key="3">
    <source>
        <dbReference type="ARBA" id="ARBA00022723"/>
    </source>
</evidence>
<comment type="caution">
    <text evidence="8">The sequence shown here is derived from an EMBL/GenBank/DDBJ whole genome shotgun (WGS) entry which is preliminary data.</text>
</comment>
<protein>
    <recommendedName>
        <fullName evidence="7">Sulfatase N-terminal domain-containing protein</fullName>
    </recommendedName>
</protein>
<dbReference type="EMBL" id="JABSTU010000001">
    <property type="protein sequence ID" value="KAH8038659.1"/>
    <property type="molecule type" value="Genomic_DNA"/>
</dbReference>
<evidence type="ECO:0000256" key="1">
    <source>
        <dbReference type="ARBA" id="ARBA00001913"/>
    </source>
</evidence>
<dbReference type="PROSITE" id="PS00149">
    <property type="entry name" value="SULFATASE_2"/>
    <property type="match status" value="1"/>
</dbReference>
<evidence type="ECO:0000313" key="9">
    <source>
        <dbReference type="Proteomes" id="UP000821866"/>
    </source>
</evidence>
<evidence type="ECO:0000259" key="7">
    <source>
        <dbReference type="Pfam" id="PF00884"/>
    </source>
</evidence>
<dbReference type="GO" id="GO:0008484">
    <property type="term" value="F:sulfuric ester hydrolase activity"/>
    <property type="evidence" value="ECO:0007669"/>
    <property type="project" value="InterPro"/>
</dbReference>
<keyword evidence="4" id="KW-0378">Hydrolase</keyword>
<dbReference type="VEuPathDB" id="VectorBase:LOC119176937"/>
<dbReference type="CDD" id="cd16029">
    <property type="entry name" value="4-S"/>
    <property type="match status" value="1"/>
</dbReference>
<proteinExistence type="inferred from homology"/>
<evidence type="ECO:0000256" key="4">
    <source>
        <dbReference type="ARBA" id="ARBA00022801"/>
    </source>
</evidence>
<evidence type="ECO:0000256" key="6">
    <source>
        <dbReference type="ARBA" id="ARBA00023180"/>
    </source>
</evidence>
<keyword evidence="3" id="KW-0479">Metal-binding</keyword>
<dbReference type="Gene3D" id="3.40.720.10">
    <property type="entry name" value="Alkaline Phosphatase, subunit A"/>
    <property type="match status" value="1"/>
</dbReference>
<dbReference type="InterPro" id="IPR047115">
    <property type="entry name" value="ARSB"/>
</dbReference>
<comment type="similarity">
    <text evidence="2">Belongs to the sulfatase family.</text>
</comment>